<dbReference type="EMBL" id="JABANM010015346">
    <property type="protein sequence ID" value="KAF4731214.1"/>
    <property type="molecule type" value="Genomic_DNA"/>
</dbReference>
<dbReference type="AlphaFoldDB" id="A0A7J6SEG5"/>
<protein>
    <submittedName>
        <fullName evidence="2">Uncharacterized protein</fullName>
    </submittedName>
</protein>
<evidence type="ECO:0000313" key="3">
    <source>
        <dbReference type="EMBL" id="KAF4731214.1"/>
    </source>
</evidence>
<keyword evidence="1" id="KW-0175">Coiled coil</keyword>
<comment type="caution">
    <text evidence="2">The sequence shown here is derived from an EMBL/GenBank/DDBJ whole genome shotgun (WGS) entry which is preliminary data.</text>
</comment>
<gene>
    <name evidence="3" type="ORF">FOZ62_008357</name>
    <name evidence="2" type="ORF">FOZ63_005864</name>
</gene>
<dbReference type="Gene3D" id="1.20.5.50">
    <property type="match status" value="1"/>
</dbReference>
<evidence type="ECO:0000256" key="1">
    <source>
        <dbReference type="SAM" id="Coils"/>
    </source>
</evidence>
<reference evidence="4 5" key="1">
    <citation type="submission" date="2020-04" db="EMBL/GenBank/DDBJ databases">
        <title>Perkinsus olseni comparative genomics.</title>
        <authorList>
            <person name="Bogema D.R."/>
        </authorList>
    </citation>
    <scope>NUCLEOTIDE SEQUENCE [LARGE SCALE GENOMIC DNA]</scope>
    <source>
        <strain evidence="3">ATCC PRA-205</strain>
        <strain evidence="2 4">ATCC PRA-207</strain>
    </source>
</reference>
<organism evidence="2 4">
    <name type="scientific">Perkinsus olseni</name>
    <name type="common">Perkinsus atlanticus</name>
    <dbReference type="NCBI Taxonomy" id="32597"/>
    <lineage>
        <taxon>Eukaryota</taxon>
        <taxon>Sar</taxon>
        <taxon>Alveolata</taxon>
        <taxon>Perkinsozoa</taxon>
        <taxon>Perkinsea</taxon>
        <taxon>Perkinsida</taxon>
        <taxon>Perkinsidae</taxon>
        <taxon>Perkinsus</taxon>
    </lineage>
</organism>
<accession>A0A7J6SEG5</accession>
<feature type="coiled-coil region" evidence="1">
    <location>
        <begin position="74"/>
        <end position="101"/>
    </location>
</feature>
<dbReference type="Proteomes" id="UP000574390">
    <property type="component" value="Unassembled WGS sequence"/>
</dbReference>
<sequence length="241" mass="26103">MKAIHVVQQSLAEALLASGTQPQHLAKVDSTSVGLEAEVQDLRLIVKQMTEDAEGFSQTVNTLKASLTHQQQLTKQYRDSYERLSSKLNALEADIREEVLSRGNVKSLLRYLEDGDSAQACLALLREGCSEAMSAAAASPQLTNGVPVDVAKESASQDENHKSNDGVVGVQVPLLGKQPTSSGRRAVFAELNKASKPAAESHVARAFEKPTTRHPAAHHARAVRNFNVKDDYVHNSTVRNS</sequence>
<evidence type="ECO:0000313" key="5">
    <source>
        <dbReference type="Proteomes" id="UP000574390"/>
    </source>
</evidence>
<dbReference type="EMBL" id="JABANO010018828">
    <property type="protein sequence ID" value="KAF4731197.1"/>
    <property type="molecule type" value="Genomic_DNA"/>
</dbReference>
<proteinExistence type="predicted"/>
<evidence type="ECO:0000313" key="4">
    <source>
        <dbReference type="Proteomes" id="UP000553632"/>
    </source>
</evidence>
<evidence type="ECO:0000313" key="2">
    <source>
        <dbReference type="EMBL" id="KAF4731197.1"/>
    </source>
</evidence>
<dbReference type="Proteomes" id="UP000553632">
    <property type="component" value="Unassembled WGS sequence"/>
</dbReference>
<name>A0A7J6SEG5_PEROL</name>
<keyword evidence="4" id="KW-1185">Reference proteome</keyword>